<organism evidence="1 2">
    <name type="scientific">Pseudomonas fluorescens</name>
    <dbReference type="NCBI Taxonomy" id="294"/>
    <lineage>
        <taxon>Bacteria</taxon>
        <taxon>Pseudomonadati</taxon>
        <taxon>Pseudomonadota</taxon>
        <taxon>Gammaproteobacteria</taxon>
        <taxon>Pseudomonadales</taxon>
        <taxon>Pseudomonadaceae</taxon>
        <taxon>Pseudomonas</taxon>
    </lineage>
</organism>
<evidence type="ECO:0000313" key="2">
    <source>
        <dbReference type="Proteomes" id="UP000409037"/>
    </source>
</evidence>
<accession>A0A5E6ZYI1</accession>
<proteinExistence type="predicted"/>
<sequence length="81" mass="8571">MRSSPGGMDRGSIATVIDATYAALRRNYPDMSREEVAGLLDLRKMREVLNAVMSASGMEAQPVTELGEVPAPSTGANSTLT</sequence>
<dbReference type="AlphaFoldDB" id="A0A5E6ZYI1"/>
<gene>
    <name evidence="1" type="ORF">PS833_00455</name>
</gene>
<evidence type="ECO:0000313" key="1">
    <source>
        <dbReference type="EMBL" id="VVN71660.1"/>
    </source>
</evidence>
<dbReference type="EMBL" id="CABVHU010000001">
    <property type="protein sequence ID" value="VVN71660.1"/>
    <property type="molecule type" value="Genomic_DNA"/>
</dbReference>
<protein>
    <submittedName>
        <fullName evidence="1">Uncharacterized protein</fullName>
    </submittedName>
</protein>
<reference evidence="1 2" key="1">
    <citation type="submission" date="2019-09" db="EMBL/GenBank/DDBJ databases">
        <authorList>
            <person name="Chandra G."/>
            <person name="Truman W A."/>
        </authorList>
    </citation>
    <scope>NUCLEOTIDE SEQUENCE [LARGE SCALE GENOMIC DNA]</scope>
    <source>
        <strain evidence="1">PS833</strain>
    </source>
</reference>
<name>A0A5E6ZYI1_PSEFL</name>
<dbReference type="Proteomes" id="UP000409037">
    <property type="component" value="Unassembled WGS sequence"/>
</dbReference>